<dbReference type="eggNOG" id="arCOG05587">
    <property type="taxonomic scope" value="Archaea"/>
</dbReference>
<name>B1Y9F8_PYRNV</name>
<dbReference type="OrthoDB" id="27292at2157"/>
<organism evidence="1 2">
    <name type="scientific">Pyrobaculum neutrophilum (strain DSM 2338 / JCM 9278 / NBRC 100436 / V24Sta)</name>
    <name type="common">Thermoproteus neutrophilus</name>
    <dbReference type="NCBI Taxonomy" id="444157"/>
    <lineage>
        <taxon>Archaea</taxon>
        <taxon>Thermoproteota</taxon>
        <taxon>Thermoprotei</taxon>
        <taxon>Thermoproteales</taxon>
        <taxon>Thermoproteaceae</taxon>
        <taxon>Pyrobaculum</taxon>
    </lineage>
</organism>
<dbReference type="HOGENOM" id="CLU_211865_0_0_2"/>
<gene>
    <name evidence="1" type="ordered locus">Tneu_1462</name>
</gene>
<accession>B1Y9F8</accession>
<dbReference type="GeneID" id="58787344"/>
<dbReference type="AlphaFoldDB" id="B1Y9F8"/>
<dbReference type="RefSeq" id="WP_012350806.1">
    <property type="nucleotide sequence ID" value="NC_010525.1"/>
</dbReference>
<evidence type="ECO:0008006" key="3">
    <source>
        <dbReference type="Google" id="ProtNLM"/>
    </source>
</evidence>
<dbReference type="Proteomes" id="UP000001694">
    <property type="component" value="Chromosome"/>
</dbReference>
<dbReference type="EMBL" id="CP001014">
    <property type="protein sequence ID" value="ACB40387.1"/>
    <property type="molecule type" value="Genomic_DNA"/>
</dbReference>
<reference evidence="1" key="1">
    <citation type="submission" date="2008-03" db="EMBL/GenBank/DDBJ databases">
        <title>Complete sequence of Thermoproteus neutrophilus V24Sta.</title>
        <authorList>
            <consortium name="US DOE Joint Genome Institute"/>
            <person name="Copeland A."/>
            <person name="Lucas S."/>
            <person name="Lapidus A."/>
            <person name="Glavina del Rio T."/>
            <person name="Dalin E."/>
            <person name="Tice H."/>
            <person name="Bruce D."/>
            <person name="Goodwin L."/>
            <person name="Pitluck S."/>
            <person name="Sims D."/>
            <person name="Brettin T."/>
            <person name="Detter J.C."/>
            <person name="Han C."/>
            <person name="Kuske C.R."/>
            <person name="Schmutz J."/>
            <person name="Larimer F."/>
            <person name="Land M."/>
            <person name="Hauser L."/>
            <person name="Kyrpides N."/>
            <person name="Mikhailova N."/>
            <person name="Biddle J.F."/>
            <person name="Zhang Z."/>
            <person name="Fitz-Gibbon S.T."/>
            <person name="Lowe T.M."/>
            <person name="Saltikov C."/>
            <person name="House C.H."/>
            <person name="Richardson P."/>
        </authorList>
    </citation>
    <scope>NUCLEOTIDE SEQUENCE [LARGE SCALE GENOMIC DNA]</scope>
    <source>
        <strain evidence="1">V24Sta</strain>
    </source>
</reference>
<sequence length="56" mass="6458">MIEEELERWAEVARRSGRRGWVLVKEGKVVGVYPSRKDAILSAREPGIYLLLVIDF</sequence>
<dbReference type="KEGG" id="tne:Tneu_1462"/>
<evidence type="ECO:0000313" key="2">
    <source>
        <dbReference type="Proteomes" id="UP000001694"/>
    </source>
</evidence>
<protein>
    <recommendedName>
        <fullName evidence="3">DUF5678 domain-containing protein</fullName>
    </recommendedName>
</protein>
<keyword evidence="2" id="KW-1185">Reference proteome</keyword>
<proteinExistence type="predicted"/>
<evidence type="ECO:0000313" key="1">
    <source>
        <dbReference type="EMBL" id="ACB40387.1"/>
    </source>
</evidence>
<dbReference type="STRING" id="444157.Tneu_1462"/>